<dbReference type="InterPro" id="IPR051207">
    <property type="entry name" value="ComplexI_NDUFA9_subunit"/>
</dbReference>
<reference evidence="2" key="1">
    <citation type="journal article" date="2020" name="Stud. Mycol.">
        <title>101 Dothideomycetes genomes: a test case for predicting lifestyles and emergence of pathogens.</title>
        <authorList>
            <person name="Haridas S."/>
            <person name="Albert R."/>
            <person name="Binder M."/>
            <person name="Bloem J."/>
            <person name="Labutti K."/>
            <person name="Salamov A."/>
            <person name="Andreopoulos B."/>
            <person name="Baker S."/>
            <person name="Barry K."/>
            <person name="Bills G."/>
            <person name="Bluhm B."/>
            <person name="Cannon C."/>
            <person name="Castanera R."/>
            <person name="Culley D."/>
            <person name="Daum C."/>
            <person name="Ezra D."/>
            <person name="Gonzalez J."/>
            <person name="Henrissat B."/>
            <person name="Kuo A."/>
            <person name="Liang C."/>
            <person name="Lipzen A."/>
            <person name="Lutzoni F."/>
            <person name="Magnuson J."/>
            <person name="Mondo S."/>
            <person name="Nolan M."/>
            <person name="Ohm R."/>
            <person name="Pangilinan J."/>
            <person name="Park H.-J."/>
            <person name="Ramirez L."/>
            <person name="Alfaro M."/>
            <person name="Sun H."/>
            <person name="Tritt A."/>
            <person name="Yoshinaga Y."/>
            <person name="Zwiers L.-H."/>
            <person name="Turgeon B."/>
            <person name="Goodwin S."/>
            <person name="Spatafora J."/>
            <person name="Crous P."/>
            <person name="Grigoriev I."/>
        </authorList>
    </citation>
    <scope>NUCLEOTIDE SEQUENCE</scope>
    <source>
        <strain evidence="2">CBS 130266</strain>
    </source>
</reference>
<accession>A0A9P4NXV0</accession>
<dbReference type="Gene3D" id="3.40.50.720">
    <property type="entry name" value="NAD(P)-binding Rossmann-like Domain"/>
    <property type="match status" value="1"/>
</dbReference>
<sequence length="395" mass="44848">MKPLSGQTVSLSRQCLRSPAGLPQRTINVSQLAVLPKVQRRGIQQDVHITRTGKPIITVAGGRSSLGGHTATVFGATGFLGRYIVNKLARSGCTVVVPFREEMAKRHLKVAGDLGRVVFMEMDLRNKASIEESVRHSDIVYNLIGREYPTKNFDLDDVHVWGAQRIAEAVAKYDVDRFIHVSSYNADVNSPSEFFRTKGQGEKVVRDIFPETTLVRPSRMFGFEDRLLNTLAGVSNLFTSNHMQERFWPVHAIDVGAALETMMLDDNTASQTYELFGPRNYSMAEMADIVDKEIIKHRRHINIPKRIRQPLQRLMNKALWWPVGSDDQVEREFIDQVIDPSAKTFADLGIEPAELTSLTYQYLLPFRSSSFYDLPPATEREKREEKKYLHVIDNQ</sequence>
<evidence type="ECO:0000259" key="1">
    <source>
        <dbReference type="Pfam" id="PF01370"/>
    </source>
</evidence>
<gene>
    <name evidence="2" type="ORF">EJ08DRAFT_628401</name>
</gene>
<dbReference type="CDD" id="cd05271">
    <property type="entry name" value="NDUFA9_like_SDR_a"/>
    <property type="match status" value="1"/>
</dbReference>
<dbReference type="Pfam" id="PF01370">
    <property type="entry name" value="Epimerase"/>
    <property type="match status" value="1"/>
</dbReference>
<dbReference type="GO" id="GO:0005739">
    <property type="term" value="C:mitochondrion"/>
    <property type="evidence" value="ECO:0007669"/>
    <property type="project" value="TreeGrafter"/>
</dbReference>
<protein>
    <submittedName>
        <fullName evidence="2">NAD(P)-binding protein</fullName>
    </submittedName>
</protein>
<organism evidence="2 3">
    <name type="scientific">Tothia fuscella</name>
    <dbReference type="NCBI Taxonomy" id="1048955"/>
    <lineage>
        <taxon>Eukaryota</taxon>
        <taxon>Fungi</taxon>
        <taxon>Dikarya</taxon>
        <taxon>Ascomycota</taxon>
        <taxon>Pezizomycotina</taxon>
        <taxon>Dothideomycetes</taxon>
        <taxon>Pleosporomycetidae</taxon>
        <taxon>Venturiales</taxon>
        <taxon>Cylindrosympodiaceae</taxon>
        <taxon>Tothia</taxon>
    </lineage>
</organism>
<dbReference type="FunFam" id="3.40.50.720:FF:000358">
    <property type="entry name" value="NADH-ubiquinone oxidoreductase 39 kDa subunit"/>
    <property type="match status" value="1"/>
</dbReference>
<dbReference type="InterPro" id="IPR001509">
    <property type="entry name" value="Epimerase_deHydtase"/>
</dbReference>
<dbReference type="Proteomes" id="UP000800235">
    <property type="component" value="Unassembled WGS sequence"/>
</dbReference>
<name>A0A9P4NXV0_9PEZI</name>
<dbReference type="SUPFAM" id="SSF51735">
    <property type="entry name" value="NAD(P)-binding Rossmann-fold domains"/>
    <property type="match status" value="1"/>
</dbReference>
<dbReference type="OrthoDB" id="275457at2759"/>
<proteinExistence type="predicted"/>
<dbReference type="InterPro" id="IPR036291">
    <property type="entry name" value="NAD(P)-bd_dom_sf"/>
</dbReference>
<dbReference type="EMBL" id="MU007019">
    <property type="protein sequence ID" value="KAF2433741.1"/>
    <property type="molecule type" value="Genomic_DNA"/>
</dbReference>
<keyword evidence="3" id="KW-1185">Reference proteome</keyword>
<evidence type="ECO:0000313" key="2">
    <source>
        <dbReference type="EMBL" id="KAF2433741.1"/>
    </source>
</evidence>
<comment type="caution">
    <text evidence="2">The sequence shown here is derived from an EMBL/GenBank/DDBJ whole genome shotgun (WGS) entry which is preliminary data.</text>
</comment>
<evidence type="ECO:0000313" key="3">
    <source>
        <dbReference type="Proteomes" id="UP000800235"/>
    </source>
</evidence>
<dbReference type="AlphaFoldDB" id="A0A9P4NXV0"/>
<dbReference type="PANTHER" id="PTHR12126:SF11">
    <property type="entry name" value="NADH DEHYDROGENASE [UBIQUINONE] 1 ALPHA SUBCOMPLEX SUBUNIT 9, MITOCHONDRIAL"/>
    <property type="match status" value="1"/>
</dbReference>
<feature type="domain" description="NAD-dependent epimerase/dehydratase" evidence="1">
    <location>
        <begin position="72"/>
        <end position="183"/>
    </location>
</feature>
<dbReference type="PANTHER" id="PTHR12126">
    <property type="entry name" value="NADH-UBIQUINONE OXIDOREDUCTASE 39 KDA SUBUNIT-RELATED"/>
    <property type="match status" value="1"/>
</dbReference>
<dbReference type="GO" id="GO:0044877">
    <property type="term" value="F:protein-containing complex binding"/>
    <property type="evidence" value="ECO:0007669"/>
    <property type="project" value="TreeGrafter"/>
</dbReference>